<dbReference type="NCBIfam" id="TIGR02433">
    <property type="entry name" value="lysidine_TilS_C"/>
    <property type="match status" value="1"/>
</dbReference>
<dbReference type="AlphaFoldDB" id="A0A271J0X4"/>
<comment type="similarity">
    <text evidence="8">Belongs to the tRNA(Ile)-lysidine synthase family.</text>
</comment>
<dbReference type="InterPro" id="IPR012796">
    <property type="entry name" value="Lysidine-tRNA-synth_C"/>
</dbReference>
<evidence type="ECO:0000256" key="7">
    <source>
        <dbReference type="ARBA" id="ARBA00048539"/>
    </source>
</evidence>
<name>A0A271J0X4_9BACT</name>
<dbReference type="GO" id="GO:0005737">
    <property type="term" value="C:cytoplasm"/>
    <property type="evidence" value="ECO:0007669"/>
    <property type="project" value="UniProtKB-SubCell"/>
</dbReference>
<dbReference type="EC" id="6.3.4.19" evidence="8"/>
<evidence type="ECO:0000256" key="5">
    <source>
        <dbReference type="ARBA" id="ARBA00022741"/>
    </source>
</evidence>
<dbReference type="Pfam" id="PF11734">
    <property type="entry name" value="TilS_C"/>
    <property type="match status" value="1"/>
</dbReference>
<evidence type="ECO:0000256" key="8">
    <source>
        <dbReference type="HAMAP-Rule" id="MF_01161"/>
    </source>
</evidence>
<keyword evidence="3 8" id="KW-0436">Ligase</keyword>
<protein>
    <recommendedName>
        <fullName evidence="8">tRNA(Ile)-lysidine synthase</fullName>
        <ecNumber evidence="8">6.3.4.19</ecNumber>
    </recommendedName>
    <alternativeName>
        <fullName evidence="8">tRNA(Ile)-2-lysyl-cytidine synthase</fullName>
    </alternativeName>
    <alternativeName>
        <fullName evidence="8">tRNA(Ile)-lysidine synthetase</fullName>
    </alternativeName>
</protein>
<dbReference type="CDD" id="cd01992">
    <property type="entry name" value="TilS_N"/>
    <property type="match status" value="1"/>
</dbReference>
<dbReference type="Pfam" id="PF01171">
    <property type="entry name" value="ATP_bind_3"/>
    <property type="match status" value="1"/>
</dbReference>
<dbReference type="GO" id="GO:0032267">
    <property type="term" value="F:tRNA(Ile)-lysidine synthase activity"/>
    <property type="evidence" value="ECO:0007669"/>
    <property type="project" value="UniProtKB-EC"/>
</dbReference>
<comment type="catalytic activity">
    <reaction evidence="7 8">
        <text>cytidine(34) in tRNA(Ile2) + L-lysine + ATP = lysidine(34) in tRNA(Ile2) + AMP + diphosphate + H(+)</text>
        <dbReference type="Rhea" id="RHEA:43744"/>
        <dbReference type="Rhea" id="RHEA-COMP:10625"/>
        <dbReference type="Rhea" id="RHEA-COMP:10670"/>
        <dbReference type="ChEBI" id="CHEBI:15378"/>
        <dbReference type="ChEBI" id="CHEBI:30616"/>
        <dbReference type="ChEBI" id="CHEBI:32551"/>
        <dbReference type="ChEBI" id="CHEBI:33019"/>
        <dbReference type="ChEBI" id="CHEBI:82748"/>
        <dbReference type="ChEBI" id="CHEBI:83665"/>
        <dbReference type="ChEBI" id="CHEBI:456215"/>
        <dbReference type="EC" id="6.3.4.19"/>
    </reaction>
</comment>
<evidence type="ECO:0000256" key="1">
    <source>
        <dbReference type="ARBA" id="ARBA00004496"/>
    </source>
</evidence>
<dbReference type="SUPFAM" id="SSF52402">
    <property type="entry name" value="Adenine nucleotide alpha hydrolases-like"/>
    <property type="match status" value="1"/>
</dbReference>
<dbReference type="GO" id="GO:0006400">
    <property type="term" value="P:tRNA modification"/>
    <property type="evidence" value="ECO:0007669"/>
    <property type="project" value="UniProtKB-UniRule"/>
</dbReference>
<dbReference type="SUPFAM" id="SSF56037">
    <property type="entry name" value="PheT/TilS domain"/>
    <property type="match status" value="1"/>
</dbReference>
<dbReference type="InterPro" id="IPR011063">
    <property type="entry name" value="TilS/TtcA_N"/>
</dbReference>
<sequence>MTFATRVRDGLRACGVGPSDRVLVAVSGGLDSVTLLRTLSGLGQPLVACHVDHQLRPGSEEDGAFVATLAADLGVLVERVAVEVPPGNVQAEARRVRYAALAEAARQHACPFVATGHTADDQAETVLAALVRGAGLRGLAGVPPARPLGEGTMLVRPMLDLRRAEVEVEARAQGWTWRDDPSNASKVYSRNWLRHNVMPLLESMGGQEVASRIAASADAARAAGDLVRLWLEGASDGPDRLRLDALADLSEAARALVLAEAVAAWAPSVSRSRPLLERLARLPEAQVGTRVDAAGLRVWREADALRFDPEPGIGPGGSLVVTPLRAVPASFSADPLEEIVDADAVAGAVETRRWRDGDRIRPLGLHGSQLVSDLLRDRGVPRADRDRVPVVLVGGDVAWVVGHRLAAFAAVRPDTTRAVRWTWRADGEGR</sequence>
<comment type="domain">
    <text evidence="8">The N-terminal region contains the highly conserved SGGXDS motif, predicted to be a P-loop motif involved in ATP binding.</text>
</comment>
<dbReference type="SMART" id="SM00977">
    <property type="entry name" value="TilS_C"/>
    <property type="match status" value="1"/>
</dbReference>
<comment type="caution">
    <text evidence="10">The sequence shown here is derived from an EMBL/GenBank/DDBJ whole genome shotgun (WGS) entry which is preliminary data.</text>
</comment>
<comment type="function">
    <text evidence="8">Ligates lysine onto the cytidine present at position 34 of the AUA codon-specific tRNA(Ile) that contains the anticodon CAU, in an ATP-dependent manner. Cytidine is converted to lysidine, thus changing the amino acid specificity of the tRNA from methionine to isoleucine.</text>
</comment>
<proteinExistence type="inferred from homology"/>
<dbReference type="PANTHER" id="PTHR43033:SF1">
    <property type="entry name" value="TRNA(ILE)-LYSIDINE SYNTHASE-RELATED"/>
    <property type="match status" value="1"/>
</dbReference>
<keyword evidence="6 8" id="KW-0067">ATP-binding</keyword>
<dbReference type="InterPro" id="IPR012795">
    <property type="entry name" value="tRNA_Ile_lys_synt_N"/>
</dbReference>
<reference evidence="10 11" key="1">
    <citation type="submission" date="2016-11" db="EMBL/GenBank/DDBJ databases">
        <title>Study of marine rhodopsin-containing bacteria.</title>
        <authorList>
            <person name="Yoshizawa S."/>
            <person name="Kumagai Y."/>
            <person name="Kogure K."/>
        </authorList>
    </citation>
    <scope>NUCLEOTIDE SEQUENCE [LARGE SCALE GENOMIC DNA]</scope>
    <source>
        <strain evidence="10 11">SAORIC-28</strain>
    </source>
</reference>
<evidence type="ECO:0000256" key="6">
    <source>
        <dbReference type="ARBA" id="ARBA00022840"/>
    </source>
</evidence>
<dbReference type="Proteomes" id="UP000216339">
    <property type="component" value="Unassembled WGS sequence"/>
</dbReference>
<feature type="binding site" evidence="8">
    <location>
        <begin position="27"/>
        <end position="32"/>
    </location>
    <ligand>
        <name>ATP</name>
        <dbReference type="ChEBI" id="CHEBI:30616"/>
    </ligand>
</feature>
<gene>
    <name evidence="8" type="primary">tilS</name>
    <name evidence="10" type="ORF">BSZ37_12385</name>
</gene>
<evidence type="ECO:0000256" key="3">
    <source>
        <dbReference type="ARBA" id="ARBA00022598"/>
    </source>
</evidence>
<keyword evidence="5 8" id="KW-0547">Nucleotide-binding</keyword>
<evidence type="ECO:0000313" key="10">
    <source>
        <dbReference type="EMBL" id="PAP77171.1"/>
    </source>
</evidence>
<evidence type="ECO:0000256" key="4">
    <source>
        <dbReference type="ARBA" id="ARBA00022694"/>
    </source>
</evidence>
<dbReference type="GO" id="GO:0005524">
    <property type="term" value="F:ATP binding"/>
    <property type="evidence" value="ECO:0007669"/>
    <property type="project" value="UniProtKB-UniRule"/>
</dbReference>
<keyword evidence="11" id="KW-1185">Reference proteome</keyword>
<evidence type="ECO:0000259" key="9">
    <source>
        <dbReference type="SMART" id="SM00977"/>
    </source>
</evidence>
<comment type="subcellular location">
    <subcellularLocation>
        <location evidence="1 8">Cytoplasm</location>
    </subcellularLocation>
</comment>
<dbReference type="RefSeq" id="WP_179299611.1">
    <property type="nucleotide sequence ID" value="NZ_MQWD01000001.1"/>
</dbReference>
<evidence type="ECO:0000256" key="2">
    <source>
        <dbReference type="ARBA" id="ARBA00022490"/>
    </source>
</evidence>
<dbReference type="HAMAP" id="MF_01161">
    <property type="entry name" value="tRNA_Ile_lys_synt"/>
    <property type="match status" value="1"/>
</dbReference>
<dbReference type="InterPro" id="IPR012094">
    <property type="entry name" value="tRNA_Ile_lys_synt"/>
</dbReference>
<feature type="domain" description="Lysidine-tRNA(Ile) synthetase C-terminal" evidence="9">
    <location>
        <begin position="349"/>
        <end position="421"/>
    </location>
</feature>
<keyword evidence="2 8" id="KW-0963">Cytoplasm</keyword>
<dbReference type="PANTHER" id="PTHR43033">
    <property type="entry name" value="TRNA(ILE)-LYSIDINE SYNTHASE-RELATED"/>
    <property type="match status" value="1"/>
</dbReference>
<dbReference type="InterPro" id="IPR014729">
    <property type="entry name" value="Rossmann-like_a/b/a_fold"/>
</dbReference>
<organism evidence="10 11">
    <name type="scientific">Rubrivirga marina</name>
    <dbReference type="NCBI Taxonomy" id="1196024"/>
    <lineage>
        <taxon>Bacteria</taxon>
        <taxon>Pseudomonadati</taxon>
        <taxon>Rhodothermota</taxon>
        <taxon>Rhodothermia</taxon>
        <taxon>Rhodothermales</taxon>
        <taxon>Rubricoccaceae</taxon>
        <taxon>Rubrivirga</taxon>
    </lineage>
</organism>
<dbReference type="Gene3D" id="3.40.50.620">
    <property type="entry name" value="HUPs"/>
    <property type="match status" value="1"/>
</dbReference>
<keyword evidence="4 8" id="KW-0819">tRNA processing</keyword>
<dbReference type="EMBL" id="MQWD01000001">
    <property type="protein sequence ID" value="PAP77171.1"/>
    <property type="molecule type" value="Genomic_DNA"/>
</dbReference>
<accession>A0A271J0X4</accession>
<evidence type="ECO:0000313" key="11">
    <source>
        <dbReference type="Proteomes" id="UP000216339"/>
    </source>
</evidence>
<dbReference type="NCBIfam" id="TIGR02432">
    <property type="entry name" value="lysidine_TilS_N"/>
    <property type="match status" value="1"/>
</dbReference>